<organism evidence="5 6">
    <name type="scientific">Alienimonas californiensis</name>
    <dbReference type="NCBI Taxonomy" id="2527989"/>
    <lineage>
        <taxon>Bacteria</taxon>
        <taxon>Pseudomonadati</taxon>
        <taxon>Planctomycetota</taxon>
        <taxon>Planctomycetia</taxon>
        <taxon>Planctomycetales</taxon>
        <taxon>Planctomycetaceae</taxon>
        <taxon>Alienimonas</taxon>
    </lineage>
</organism>
<dbReference type="CDD" id="cd11715">
    <property type="entry name" value="THUMP_AdoMetMT"/>
    <property type="match status" value="1"/>
</dbReference>
<dbReference type="PANTHER" id="PTHR47313">
    <property type="entry name" value="RIBOSOMAL RNA LARGE SUBUNIT METHYLTRANSFERASE K/L"/>
    <property type="match status" value="1"/>
</dbReference>
<evidence type="ECO:0000259" key="4">
    <source>
        <dbReference type="PROSITE" id="PS51165"/>
    </source>
</evidence>
<dbReference type="AlphaFoldDB" id="A0A517PEK0"/>
<dbReference type="Gene3D" id="3.40.50.150">
    <property type="entry name" value="Vaccinia Virus protein VP39"/>
    <property type="match status" value="1"/>
</dbReference>
<name>A0A517PEK0_9PLAN</name>
<dbReference type="PROSITE" id="PS51165">
    <property type="entry name" value="THUMP"/>
    <property type="match status" value="1"/>
</dbReference>
<dbReference type="InterPro" id="IPR029063">
    <property type="entry name" value="SAM-dependent_MTases_sf"/>
</dbReference>
<dbReference type="InterPro" id="IPR054170">
    <property type="entry name" value="RlmL_1st"/>
</dbReference>
<dbReference type="GO" id="GO:0070043">
    <property type="term" value="F:rRNA (guanine-N7-)-methyltransferase activity"/>
    <property type="evidence" value="ECO:0007669"/>
    <property type="project" value="TreeGrafter"/>
</dbReference>
<dbReference type="EMBL" id="CP036265">
    <property type="protein sequence ID" value="QDT17802.1"/>
    <property type="molecule type" value="Genomic_DNA"/>
</dbReference>
<dbReference type="Pfam" id="PF02926">
    <property type="entry name" value="THUMP"/>
    <property type="match status" value="1"/>
</dbReference>
<protein>
    <submittedName>
        <fullName evidence="5">Ribosomal RNA large subunit methyltransferase K/L</fullName>
    </submittedName>
</protein>
<reference evidence="5 6" key="1">
    <citation type="submission" date="2019-02" db="EMBL/GenBank/DDBJ databases">
        <title>Deep-cultivation of Planctomycetes and their phenomic and genomic characterization uncovers novel biology.</title>
        <authorList>
            <person name="Wiegand S."/>
            <person name="Jogler M."/>
            <person name="Boedeker C."/>
            <person name="Pinto D."/>
            <person name="Vollmers J."/>
            <person name="Rivas-Marin E."/>
            <person name="Kohn T."/>
            <person name="Peeters S.H."/>
            <person name="Heuer A."/>
            <person name="Rast P."/>
            <person name="Oberbeckmann S."/>
            <person name="Bunk B."/>
            <person name="Jeske O."/>
            <person name="Meyerdierks A."/>
            <person name="Storesund J.E."/>
            <person name="Kallscheuer N."/>
            <person name="Luecker S."/>
            <person name="Lage O.M."/>
            <person name="Pohl T."/>
            <person name="Merkel B.J."/>
            <person name="Hornburger P."/>
            <person name="Mueller R.-W."/>
            <person name="Bruemmer F."/>
            <person name="Labrenz M."/>
            <person name="Spormann A.M."/>
            <person name="Op den Camp H."/>
            <person name="Overmann J."/>
            <person name="Amann R."/>
            <person name="Jetten M.S.M."/>
            <person name="Mascher T."/>
            <person name="Medema M.H."/>
            <person name="Devos D.P."/>
            <person name="Kaster A.-K."/>
            <person name="Ovreas L."/>
            <person name="Rohde M."/>
            <person name="Galperin M.Y."/>
            <person name="Jogler C."/>
        </authorList>
    </citation>
    <scope>NUCLEOTIDE SEQUENCE [LARGE SCALE GENOMIC DNA]</scope>
    <source>
        <strain evidence="5 6">CA12</strain>
    </source>
</reference>
<dbReference type="InterPro" id="IPR000241">
    <property type="entry name" value="RlmKL-like_Mtase"/>
</dbReference>
<sequence length="384" mass="41171">MLFLQATAAFGLEAVVGRELEALGLPPTEKEDGRVRFDGEPADLVRANLWLRAADRVQVVAEEFDCDDYDAFYETVRTLDWTQWIAYDAAFPVTGRSVRSALGHVPTLQSMAKKAIAEALCEARGDRPGSPVPEVGPPVPIEVNVRKDRVSLLLDTTGPGLHKRGYRDLTGPAPLKETLAAGIVLLSVWTRDRPLLDPCCGTGTLPIEAALIGRNMAPGLHREFVAEGWPLAPPELWAEQRAAAEAAILPPLEKPLQGGDIDRDAVSAARRHAGRAGVGEDVHFQQRTIAEAGAKGSHGVLLANPPYGERLGDADAVHADLAALLNRLGDWSAAILTPHPAFPSMVGRKAERRRKLYNGTLACTLHQYLGPKPPALGGDPVPAG</sequence>
<dbReference type="InterPro" id="IPR004114">
    <property type="entry name" value="THUMP_dom"/>
</dbReference>
<evidence type="ECO:0000313" key="6">
    <source>
        <dbReference type="Proteomes" id="UP000318741"/>
    </source>
</evidence>
<dbReference type="KEGG" id="acaf:CA12_39360"/>
<dbReference type="PROSITE" id="PS00092">
    <property type="entry name" value="N6_MTASE"/>
    <property type="match status" value="1"/>
</dbReference>
<dbReference type="SUPFAM" id="SSF53335">
    <property type="entry name" value="S-adenosyl-L-methionine-dependent methyltransferases"/>
    <property type="match status" value="1"/>
</dbReference>
<keyword evidence="2 5" id="KW-0808">Transferase</keyword>
<evidence type="ECO:0000256" key="3">
    <source>
        <dbReference type="PROSITE-ProRule" id="PRU00529"/>
    </source>
</evidence>
<evidence type="ECO:0000256" key="2">
    <source>
        <dbReference type="ARBA" id="ARBA00022679"/>
    </source>
</evidence>
<dbReference type="Gene3D" id="3.30.2130.30">
    <property type="match status" value="1"/>
</dbReference>
<keyword evidence="3" id="KW-0694">RNA-binding</keyword>
<dbReference type="SMART" id="SM00981">
    <property type="entry name" value="THUMP"/>
    <property type="match status" value="1"/>
</dbReference>
<dbReference type="Pfam" id="PF01170">
    <property type="entry name" value="UPF0020"/>
    <property type="match status" value="1"/>
</dbReference>
<keyword evidence="6" id="KW-1185">Reference proteome</keyword>
<dbReference type="InterPro" id="IPR002052">
    <property type="entry name" value="DNA_methylase_N6_adenine_CS"/>
</dbReference>
<evidence type="ECO:0000313" key="5">
    <source>
        <dbReference type="EMBL" id="QDT17802.1"/>
    </source>
</evidence>
<dbReference type="RefSeq" id="WP_145360803.1">
    <property type="nucleotide sequence ID" value="NZ_CP036265.1"/>
</dbReference>
<proteinExistence type="predicted"/>
<dbReference type="Proteomes" id="UP000318741">
    <property type="component" value="Chromosome"/>
</dbReference>
<evidence type="ECO:0000256" key="1">
    <source>
        <dbReference type="ARBA" id="ARBA00022603"/>
    </source>
</evidence>
<dbReference type="GO" id="GO:0003723">
    <property type="term" value="F:RNA binding"/>
    <property type="evidence" value="ECO:0007669"/>
    <property type="project" value="UniProtKB-UniRule"/>
</dbReference>
<keyword evidence="1 5" id="KW-0489">Methyltransferase</keyword>
<gene>
    <name evidence="5" type="primary">rlmL</name>
    <name evidence="5" type="ORF">CA12_39360</name>
</gene>
<feature type="domain" description="THUMP" evidence="4">
    <location>
        <begin position="43"/>
        <end position="156"/>
    </location>
</feature>
<dbReference type="GO" id="GO:0008990">
    <property type="term" value="F:rRNA (guanine-N2-)-methyltransferase activity"/>
    <property type="evidence" value="ECO:0007669"/>
    <property type="project" value="TreeGrafter"/>
</dbReference>
<accession>A0A517PEK0</accession>
<dbReference type="Pfam" id="PF22020">
    <property type="entry name" value="RlmL_1st"/>
    <property type="match status" value="1"/>
</dbReference>
<dbReference type="PANTHER" id="PTHR47313:SF1">
    <property type="entry name" value="RIBOSOMAL RNA LARGE SUBUNIT METHYLTRANSFERASE K_L"/>
    <property type="match status" value="1"/>
</dbReference>
<dbReference type="OrthoDB" id="9809404at2"/>